<keyword evidence="2" id="KW-1185">Reference proteome</keyword>
<dbReference type="Proteomes" id="UP001141253">
    <property type="component" value="Chromosome 2"/>
</dbReference>
<protein>
    <submittedName>
        <fullName evidence="1">Uncharacterized protein</fullName>
    </submittedName>
</protein>
<organism evidence="1 2">
    <name type="scientific">Salix suchowensis</name>
    <dbReference type="NCBI Taxonomy" id="1278906"/>
    <lineage>
        <taxon>Eukaryota</taxon>
        <taxon>Viridiplantae</taxon>
        <taxon>Streptophyta</taxon>
        <taxon>Embryophyta</taxon>
        <taxon>Tracheophyta</taxon>
        <taxon>Spermatophyta</taxon>
        <taxon>Magnoliopsida</taxon>
        <taxon>eudicotyledons</taxon>
        <taxon>Gunneridae</taxon>
        <taxon>Pentapetalae</taxon>
        <taxon>rosids</taxon>
        <taxon>fabids</taxon>
        <taxon>Malpighiales</taxon>
        <taxon>Salicaceae</taxon>
        <taxon>Saliceae</taxon>
        <taxon>Salix</taxon>
    </lineage>
</organism>
<evidence type="ECO:0000313" key="1">
    <source>
        <dbReference type="EMBL" id="KAJ6390526.1"/>
    </source>
</evidence>
<evidence type="ECO:0000313" key="2">
    <source>
        <dbReference type="Proteomes" id="UP001141253"/>
    </source>
</evidence>
<dbReference type="EMBL" id="JAPFFI010000006">
    <property type="protein sequence ID" value="KAJ6390526.1"/>
    <property type="molecule type" value="Genomic_DNA"/>
</dbReference>
<reference evidence="1" key="2">
    <citation type="journal article" date="2023" name="Int. J. Mol. Sci.">
        <title>De Novo Assembly and Annotation of 11 Diverse Shrub Willow (Salix) Genomes Reveals Novel Gene Organization in Sex-Linked Regions.</title>
        <authorList>
            <person name="Hyden B."/>
            <person name="Feng K."/>
            <person name="Yates T.B."/>
            <person name="Jawdy S."/>
            <person name="Cereghino C."/>
            <person name="Smart L.B."/>
            <person name="Muchero W."/>
        </authorList>
    </citation>
    <scope>NUCLEOTIDE SEQUENCE</scope>
    <source>
        <tissue evidence="1">Shoot tip</tissue>
    </source>
</reference>
<comment type="caution">
    <text evidence="1">The sequence shown here is derived from an EMBL/GenBank/DDBJ whole genome shotgun (WGS) entry which is preliminary data.</text>
</comment>
<name>A0ABQ9BWI6_9ROSI</name>
<reference evidence="1" key="1">
    <citation type="submission" date="2022-10" db="EMBL/GenBank/DDBJ databases">
        <authorList>
            <person name="Hyden B.L."/>
            <person name="Feng K."/>
            <person name="Yates T."/>
            <person name="Jawdy S."/>
            <person name="Smart L.B."/>
            <person name="Muchero W."/>
        </authorList>
    </citation>
    <scope>NUCLEOTIDE SEQUENCE</scope>
    <source>
        <tissue evidence="1">Shoot tip</tissue>
    </source>
</reference>
<accession>A0ABQ9BWI6</accession>
<sequence length="107" mass="12712">MEMAREMETMRIEMEMKRNEMFIESQQRIVETFAKAVSEKKKRHKRMPSPEPQTDEYDYLFFTIVCGRCGPLLVFSIGLLYECSLPFVRLDAFVQDTYLDARYGFCV</sequence>
<gene>
    <name evidence="1" type="ORF">OIU77_024685</name>
</gene>
<proteinExistence type="predicted"/>